<dbReference type="InterPro" id="IPR023100">
    <property type="entry name" value="D-aminoacylase_insert_dom_sf"/>
</dbReference>
<feature type="domain" description="Amidohydrolase 3" evidence="1">
    <location>
        <begin position="424"/>
        <end position="506"/>
    </location>
</feature>
<sequence length="525" mass="56442">MMYDIVIKGGSVLDGAGNPAAVNDIAIDGGKIVHIGALPRVSAKTEISASGKIVAPGFIDITNHADTHLTLFKYPLQESMVMQGVTTIIGGNCGASLAPLVSRESIQGVSKWADLSDMGINWTGMGEFLTAVEKVRPGVNFGAFAGFGTLRRGVAGNDTGPLSLENRAKAALLAERAVQEGAFGLSFGLAYGHERLSATEELMDVARPLSRTGGILKIHLRSEGPEVLGAINEAIQISREIGIPVVISHLKVIGRKSWPLAKKALDLIAYARLSGVAIWFDVSPYRTTGSPLYLLIPEWARRGGLKDLFDRMGRQAEKKRILEGLTQRTLHYDRIRVISAKHASIAGKTIAEIANGMGLPPEEALLEIVRGSEGRVTILGRTISKKNMELAVQNPHSLMASDGFGIAQAAESAGGLVHPRCFGAFPHFWHRFVNDLQALKPEEAIVKASGGPARLLGITGRGTIAKGNFADIIIFDPRLIRDRATYQNPYRYPAGMEWVIINGKIAVAEGRHTEVRAGEVLRKHA</sequence>
<gene>
    <name evidence="2" type="ORF">A3C92_03015</name>
</gene>
<dbReference type="SUPFAM" id="SSF51338">
    <property type="entry name" value="Composite domain of metallo-dependent hydrolases"/>
    <property type="match status" value="1"/>
</dbReference>
<name>A0A1G2KW04_9BACT</name>
<reference evidence="2 3" key="1">
    <citation type="journal article" date="2016" name="Nat. Commun.">
        <title>Thousands of microbial genomes shed light on interconnected biogeochemical processes in an aquifer system.</title>
        <authorList>
            <person name="Anantharaman K."/>
            <person name="Brown C.T."/>
            <person name="Hug L.A."/>
            <person name="Sharon I."/>
            <person name="Castelle C.J."/>
            <person name="Probst A.J."/>
            <person name="Thomas B.C."/>
            <person name="Singh A."/>
            <person name="Wilkins M.J."/>
            <person name="Karaoz U."/>
            <person name="Brodie E.L."/>
            <person name="Williams K.H."/>
            <person name="Hubbard S.S."/>
            <person name="Banfield J.F."/>
        </authorList>
    </citation>
    <scope>NUCLEOTIDE SEQUENCE [LARGE SCALE GENOMIC DNA]</scope>
</reference>
<dbReference type="Pfam" id="PF07969">
    <property type="entry name" value="Amidohydro_3"/>
    <property type="match status" value="1"/>
</dbReference>
<dbReference type="InterPro" id="IPR050378">
    <property type="entry name" value="Metallo-dep_Hydrolases_sf"/>
</dbReference>
<organism evidence="2 3">
    <name type="scientific">Candidatus Sungbacteria bacterium RIFCSPHIGHO2_02_FULL_53_17</name>
    <dbReference type="NCBI Taxonomy" id="1802275"/>
    <lineage>
        <taxon>Bacteria</taxon>
        <taxon>Candidatus Sungiibacteriota</taxon>
    </lineage>
</organism>
<dbReference type="SUPFAM" id="SSF51556">
    <property type="entry name" value="Metallo-dependent hydrolases"/>
    <property type="match status" value="1"/>
</dbReference>
<dbReference type="AlphaFoldDB" id="A0A1G2KW04"/>
<protein>
    <recommendedName>
        <fullName evidence="1">Amidohydrolase 3 domain-containing protein</fullName>
    </recommendedName>
</protein>
<evidence type="ECO:0000313" key="2">
    <source>
        <dbReference type="EMBL" id="OHA02589.1"/>
    </source>
</evidence>
<dbReference type="GO" id="GO:0016812">
    <property type="term" value="F:hydrolase activity, acting on carbon-nitrogen (but not peptide) bonds, in cyclic amides"/>
    <property type="evidence" value="ECO:0007669"/>
    <property type="project" value="TreeGrafter"/>
</dbReference>
<dbReference type="Gene3D" id="3.30.1490.130">
    <property type="entry name" value="D-aminoacylase. Domain 3"/>
    <property type="match status" value="1"/>
</dbReference>
<dbReference type="Gene3D" id="3.20.20.140">
    <property type="entry name" value="Metal-dependent hydrolases"/>
    <property type="match status" value="1"/>
</dbReference>
<dbReference type="Gene3D" id="2.30.40.10">
    <property type="entry name" value="Urease, subunit C, domain 1"/>
    <property type="match status" value="1"/>
</dbReference>
<dbReference type="GO" id="GO:0016811">
    <property type="term" value="F:hydrolase activity, acting on carbon-nitrogen (but not peptide) bonds, in linear amides"/>
    <property type="evidence" value="ECO:0007669"/>
    <property type="project" value="InterPro"/>
</dbReference>
<dbReference type="PANTHER" id="PTHR11647">
    <property type="entry name" value="HYDRANTOINASE/DIHYDROPYRIMIDINASE FAMILY MEMBER"/>
    <property type="match status" value="1"/>
</dbReference>
<dbReference type="InterPro" id="IPR032466">
    <property type="entry name" value="Metal_Hydrolase"/>
</dbReference>
<dbReference type="PANTHER" id="PTHR11647:SF1">
    <property type="entry name" value="COLLAPSIN RESPONSE MEDIATOR PROTEIN"/>
    <property type="match status" value="1"/>
</dbReference>
<evidence type="ECO:0000313" key="3">
    <source>
        <dbReference type="Proteomes" id="UP000177177"/>
    </source>
</evidence>
<dbReference type="Proteomes" id="UP000177177">
    <property type="component" value="Unassembled WGS sequence"/>
</dbReference>
<dbReference type="EMBL" id="MHQN01000033">
    <property type="protein sequence ID" value="OHA02589.1"/>
    <property type="molecule type" value="Genomic_DNA"/>
</dbReference>
<proteinExistence type="predicted"/>
<dbReference type="InterPro" id="IPR011059">
    <property type="entry name" value="Metal-dep_hydrolase_composite"/>
</dbReference>
<evidence type="ECO:0000259" key="1">
    <source>
        <dbReference type="Pfam" id="PF07969"/>
    </source>
</evidence>
<comment type="caution">
    <text evidence="2">The sequence shown here is derived from an EMBL/GenBank/DDBJ whole genome shotgun (WGS) entry which is preliminary data.</text>
</comment>
<accession>A0A1G2KW04</accession>
<dbReference type="InterPro" id="IPR013108">
    <property type="entry name" value="Amidohydro_3"/>
</dbReference>
<dbReference type="GO" id="GO:0005829">
    <property type="term" value="C:cytosol"/>
    <property type="evidence" value="ECO:0007669"/>
    <property type="project" value="TreeGrafter"/>
</dbReference>